<evidence type="ECO:0000313" key="2">
    <source>
        <dbReference type="EMBL" id="RAL63700.1"/>
    </source>
</evidence>
<proteinExistence type="predicted"/>
<dbReference type="AlphaFoldDB" id="A0A395ITR0"/>
<feature type="compositionally biased region" description="Polar residues" evidence="1">
    <location>
        <begin position="152"/>
        <end position="184"/>
    </location>
</feature>
<organism evidence="2 3">
    <name type="scientific">Monilinia fructigena</name>
    <dbReference type="NCBI Taxonomy" id="38457"/>
    <lineage>
        <taxon>Eukaryota</taxon>
        <taxon>Fungi</taxon>
        <taxon>Dikarya</taxon>
        <taxon>Ascomycota</taxon>
        <taxon>Pezizomycotina</taxon>
        <taxon>Leotiomycetes</taxon>
        <taxon>Helotiales</taxon>
        <taxon>Sclerotiniaceae</taxon>
        <taxon>Monilinia</taxon>
    </lineage>
</organism>
<evidence type="ECO:0000313" key="3">
    <source>
        <dbReference type="Proteomes" id="UP000249056"/>
    </source>
</evidence>
<name>A0A395ITR0_9HELO</name>
<reference evidence="2 3" key="1">
    <citation type="submission" date="2018-06" db="EMBL/GenBank/DDBJ databases">
        <title>Genome Sequence of the Brown Rot Fungal Pathogen Monilinia fructigena.</title>
        <authorList>
            <person name="Landi L."/>
            <person name="De Miccolis Angelini R.M."/>
            <person name="Pollastro S."/>
            <person name="Abate D."/>
            <person name="Faretra F."/>
            <person name="Romanazzi G."/>
        </authorList>
    </citation>
    <scope>NUCLEOTIDE SEQUENCE [LARGE SCALE GENOMIC DNA]</scope>
    <source>
        <strain evidence="2 3">Mfrg269</strain>
    </source>
</reference>
<gene>
    <name evidence="2" type="ORF">DID88_003742</name>
</gene>
<feature type="region of interest" description="Disordered" evidence="1">
    <location>
        <begin position="116"/>
        <end position="249"/>
    </location>
</feature>
<feature type="compositionally biased region" description="Polar residues" evidence="1">
    <location>
        <begin position="42"/>
        <end position="54"/>
    </location>
</feature>
<feature type="compositionally biased region" description="Basic and acidic residues" evidence="1">
    <location>
        <begin position="187"/>
        <end position="202"/>
    </location>
</feature>
<feature type="region of interest" description="Disordered" evidence="1">
    <location>
        <begin position="36"/>
        <end position="95"/>
    </location>
</feature>
<accession>A0A395ITR0</accession>
<comment type="caution">
    <text evidence="2">The sequence shown here is derived from an EMBL/GenBank/DDBJ whole genome shotgun (WGS) entry which is preliminary data.</text>
</comment>
<dbReference type="Proteomes" id="UP000249056">
    <property type="component" value="Unassembled WGS sequence"/>
</dbReference>
<feature type="compositionally biased region" description="Basic and acidic residues" evidence="1">
    <location>
        <begin position="220"/>
        <end position="241"/>
    </location>
</feature>
<sequence length="249" mass="25800">MILSQTPLVDSEMIVAATLPVPEALLVPAQTFDDQDSGAYGGSSTQESRGFNTGNSGGLRDNEFGSSNSKYGRDLGDDRNNFGTSSSDRSYGGSAGSGLGDDTFFGLCSGYGDNTSSGLGNASTSRSGYGEDRSTVTRPLLDMVTRPLPASTVLSRSGYGDNTTSGLGGNTDSFNSNKTSSGNAYGSDDKYSSENTGPRDYDNTSSSNADESGDSTIGKVFEKAGHVLHKDNLVQKGEAKRAAAGNDNY</sequence>
<evidence type="ECO:0000256" key="1">
    <source>
        <dbReference type="SAM" id="MobiDB-lite"/>
    </source>
</evidence>
<feature type="compositionally biased region" description="Basic and acidic residues" evidence="1">
    <location>
        <begin position="71"/>
        <end position="80"/>
    </location>
</feature>
<keyword evidence="3" id="KW-1185">Reference proteome</keyword>
<feature type="compositionally biased region" description="Polar residues" evidence="1">
    <location>
        <begin position="116"/>
        <end position="127"/>
    </location>
</feature>
<protein>
    <submittedName>
        <fullName evidence="2">Uncharacterized protein</fullName>
    </submittedName>
</protein>
<dbReference type="EMBL" id="QKRW01000018">
    <property type="protein sequence ID" value="RAL63700.1"/>
    <property type="molecule type" value="Genomic_DNA"/>
</dbReference>
<dbReference type="OrthoDB" id="203279at2759"/>